<name>A0A0E1W452_BURPE</name>
<reference evidence="1 2" key="2">
    <citation type="submission" date="2009-05" db="EMBL/GenBank/DDBJ databases">
        <authorList>
            <person name="Harkins D.M."/>
            <person name="DeShazer D."/>
            <person name="Woods D.E."/>
            <person name="Brinkac L.M."/>
            <person name="Brown K.A."/>
            <person name="Hung G.C."/>
            <person name="Tuanyok A."/>
            <person name="Zhang B."/>
            <person name="Nierman W.C."/>
        </authorList>
    </citation>
    <scope>NUCLEOTIDE SEQUENCE [LARGE SCALE GENOMIC DNA]</scope>
    <source>
        <strain evidence="1 2">1710a</strain>
    </source>
</reference>
<dbReference type="AlphaFoldDB" id="A0A0E1W452"/>
<protein>
    <submittedName>
        <fullName evidence="1">Uncharacterized protein</fullName>
    </submittedName>
</protein>
<dbReference type="RefSeq" id="WP_004198135.1">
    <property type="nucleotide sequence ID" value="NZ_CM000833.1"/>
</dbReference>
<dbReference type="EMBL" id="CM000833">
    <property type="protein sequence ID" value="EET04437.1"/>
    <property type="molecule type" value="Genomic_DNA"/>
</dbReference>
<evidence type="ECO:0000313" key="1">
    <source>
        <dbReference type="EMBL" id="EET04437.1"/>
    </source>
</evidence>
<gene>
    <name evidence="1" type="ORF">BURPS1710A_A1094</name>
</gene>
<organism evidence="1 2">
    <name type="scientific">Burkholderia pseudomallei 1710a</name>
    <dbReference type="NCBI Taxonomy" id="320371"/>
    <lineage>
        <taxon>Bacteria</taxon>
        <taxon>Pseudomonadati</taxon>
        <taxon>Pseudomonadota</taxon>
        <taxon>Betaproteobacteria</taxon>
        <taxon>Burkholderiales</taxon>
        <taxon>Burkholderiaceae</taxon>
        <taxon>Burkholderia</taxon>
        <taxon>pseudomallei group</taxon>
    </lineage>
</organism>
<evidence type="ECO:0000313" key="2">
    <source>
        <dbReference type="Proteomes" id="UP000001812"/>
    </source>
</evidence>
<reference evidence="2" key="1">
    <citation type="submission" date="2007-08" db="EMBL/GenBank/DDBJ databases">
        <title>Annotation of Burkholderia pseudomallei 1710a.</title>
        <authorList>
            <person name="Harkins D.M."/>
            <person name="DeShazer D."/>
            <person name="Woods D.E."/>
            <person name="Brinkac L.M."/>
            <person name="Brown K.A."/>
            <person name="Hung G.C."/>
            <person name="Tuanyok A."/>
            <person name="Zhang B."/>
            <person name="Nierman W.C."/>
        </authorList>
    </citation>
    <scope>NUCLEOTIDE SEQUENCE [LARGE SCALE GENOMIC DNA]</scope>
    <source>
        <strain evidence="2">1710a</strain>
    </source>
</reference>
<dbReference type="GeneID" id="93064754"/>
<accession>A0A0E1W452</accession>
<sequence>MPRSRASGLSAGSCRAGFTPRSPLLNATPADWHASALFHERHCTARDRRAHVRRLKLKRK</sequence>
<proteinExistence type="predicted"/>
<dbReference type="HOGENOM" id="CLU_2932389_0_0_4"/>
<dbReference type="Proteomes" id="UP000001812">
    <property type="component" value="Chromosome II"/>
</dbReference>